<feature type="region of interest" description="Disordered" evidence="1">
    <location>
        <begin position="539"/>
        <end position="561"/>
    </location>
</feature>
<reference evidence="2" key="1">
    <citation type="journal article" date="2023" name="Mol. Phylogenet. Evol.">
        <title>Genome-scale phylogeny and comparative genomics of the fungal order Sordariales.</title>
        <authorList>
            <person name="Hensen N."/>
            <person name="Bonometti L."/>
            <person name="Westerberg I."/>
            <person name="Brannstrom I.O."/>
            <person name="Guillou S."/>
            <person name="Cros-Aarteil S."/>
            <person name="Calhoun S."/>
            <person name="Haridas S."/>
            <person name="Kuo A."/>
            <person name="Mondo S."/>
            <person name="Pangilinan J."/>
            <person name="Riley R."/>
            <person name="LaButti K."/>
            <person name="Andreopoulos B."/>
            <person name="Lipzen A."/>
            <person name="Chen C."/>
            <person name="Yan M."/>
            <person name="Daum C."/>
            <person name="Ng V."/>
            <person name="Clum A."/>
            <person name="Steindorff A."/>
            <person name="Ohm R.A."/>
            <person name="Martin F."/>
            <person name="Silar P."/>
            <person name="Natvig D.O."/>
            <person name="Lalanne C."/>
            <person name="Gautier V."/>
            <person name="Ament-Velasquez S.L."/>
            <person name="Kruys A."/>
            <person name="Hutchinson M.I."/>
            <person name="Powell A.J."/>
            <person name="Barry K."/>
            <person name="Miller A.N."/>
            <person name="Grigoriev I.V."/>
            <person name="Debuchy R."/>
            <person name="Gladieux P."/>
            <person name="Hiltunen Thoren M."/>
            <person name="Johannesson H."/>
        </authorList>
    </citation>
    <scope>NUCLEOTIDE SEQUENCE</scope>
    <source>
        <strain evidence="2">CBS 955.72</strain>
    </source>
</reference>
<accession>A0AAJ0MCG3</accession>
<comment type="caution">
    <text evidence="2">The sequence shown here is derived from an EMBL/GenBank/DDBJ whole genome shotgun (WGS) entry which is preliminary data.</text>
</comment>
<evidence type="ECO:0000313" key="2">
    <source>
        <dbReference type="EMBL" id="KAK3349165.1"/>
    </source>
</evidence>
<gene>
    <name evidence="2" type="ORF">B0T25DRAFT_547372</name>
</gene>
<dbReference type="Proteomes" id="UP001275084">
    <property type="component" value="Unassembled WGS sequence"/>
</dbReference>
<dbReference type="AlphaFoldDB" id="A0AAJ0MCG3"/>
<reference evidence="2" key="2">
    <citation type="submission" date="2023-06" db="EMBL/GenBank/DDBJ databases">
        <authorList>
            <consortium name="Lawrence Berkeley National Laboratory"/>
            <person name="Haridas S."/>
            <person name="Hensen N."/>
            <person name="Bonometti L."/>
            <person name="Westerberg I."/>
            <person name="Brannstrom I.O."/>
            <person name="Guillou S."/>
            <person name="Cros-Aarteil S."/>
            <person name="Calhoun S."/>
            <person name="Kuo A."/>
            <person name="Mondo S."/>
            <person name="Pangilinan J."/>
            <person name="Riley R."/>
            <person name="Labutti K."/>
            <person name="Andreopoulos B."/>
            <person name="Lipzen A."/>
            <person name="Chen C."/>
            <person name="Yanf M."/>
            <person name="Daum C."/>
            <person name="Ng V."/>
            <person name="Clum A."/>
            <person name="Steindorff A."/>
            <person name="Ohm R."/>
            <person name="Martin F."/>
            <person name="Silar P."/>
            <person name="Natvig D."/>
            <person name="Lalanne C."/>
            <person name="Gautier V."/>
            <person name="Ament-Velasquez S.L."/>
            <person name="Kruys A."/>
            <person name="Hutchinson M.I."/>
            <person name="Powell A.J."/>
            <person name="Barry K."/>
            <person name="Miller A.N."/>
            <person name="Grigoriev I.V."/>
            <person name="Debuchy R."/>
            <person name="Gladieux P."/>
            <person name="Thoren M.H."/>
            <person name="Johannesson H."/>
        </authorList>
    </citation>
    <scope>NUCLEOTIDE SEQUENCE</scope>
    <source>
        <strain evidence="2">CBS 955.72</strain>
    </source>
</reference>
<protein>
    <submittedName>
        <fullName evidence="2">Uncharacterized protein</fullName>
    </submittedName>
</protein>
<name>A0AAJ0MCG3_9PEZI</name>
<evidence type="ECO:0000313" key="3">
    <source>
        <dbReference type="Proteomes" id="UP001275084"/>
    </source>
</evidence>
<proteinExistence type="predicted"/>
<sequence length="597" mass="66570">MEPESETERPHRPHNYEYAFFYLGVAGNLVARTSTYRYPTSHFPYQDFKRFWTIGDHPILSIWSEELVQEIELALDNLEWDRFYPIRIGSLYPGFNEPCGPERALVLMVDIPTATTNWDTAIEVALQCRNILRQAGIPDIEVEVREVDRQCLAMDLELEELVETSDYSGSTEITMEFHPEFSYTNLALVLSNIGYQIAPEKEVPTYYGTMGLHVRLSGRPSEVYGLTCRHVAHRPAKDGSSGVAQGSWLPNADRWRLEDGEKGTRHRMVQLCPSELNGIQVAMTRKLGKARQYQQSLSIKKMKSEFDPDSQTKMSRVEDHKLATLEMGIPFAEAVLKLITKDTLETVEGRAIGHIAAMPPFEVSTRGFFRDWALIRLDEAKFGGPITNQVHVGWQDSCPGPPELPELRDKCDANSKIRIQGTISSGDIHGRRSIQVAKRGARTGLTCGMTNEIKAVIRTPTSDGKRLRAWEWIVVGCASTSGGIANFSQEGDSGAAVFDYHGRVVGFLGSGFSHGKITKKGEKTAAAEVVPRLWKHHSLDDEELPQDPGKANDPKIEDAPPEGFRAYSAGTDLSFVTPVDIVFGDIQLETGCNVEVI</sequence>
<evidence type="ECO:0000256" key="1">
    <source>
        <dbReference type="SAM" id="MobiDB-lite"/>
    </source>
</evidence>
<keyword evidence="3" id="KW-1185">Reference proteome</keyword>
<organism evidence="2 3">
    <name type="scientific">Lasiosphaeria hispida</name>
    <dbReference type="NCBI Taxonomy" id="260671"/>
    <lineage>
        <taxon>Eukaryota</taxon>
        <taxon>Fungi</taxon>
        <taxon>Dikarya</taxon>
        <taxon>Ascomycota</taxon>
        <taxon>Pezizomycotina</taxon>
        <taxon>Sordariomycetes</taxon>
        <taxon>Sordariomycetidae</taxon>
        <taxon>Sordariales</taxon>
        <taxon>Lasiosphaeriaceae</taxon>
        <taxon>Lasiosphaeria</taxon>
    </lineage>
</organism>
<dbReference type="EMBL" id="JAUIQD010000005">
    <property type="protein sequence ID" value="KAK3349165.1"/>
    <property type="molecule type" value="Genomic_DNA"/>
</dbReference>